<reference evidence="2" key="1">
    <citation type="submission" date="2023-10" db="EMBL/GenBank/DDBJ databases">
        <title>Genome assembly of Pristionchus species.</title>
        <authorList>
            <person name="Yoshida K."/>
            <person name="Sommer R.J."/>
        </authorList>
    </citation>
    <scope>NUCLEOTIDE SEQUENCE</scope>
    <source>
        <strain evidence="2">RS0144</strain>
    </source>
</reference>
<feature type="compositionally biased region" description="Basic residues" evidence="1">
    <location>
        <begin position="26"/>
        <end position="37"/>
    </location>
</feature>
<dbReference type="EMBL" id="BTSX01000002">
    <property type="protein sequence ID" value="GMS85256.1"/>
    <property type="molecule type" value="Genomic_DNA"/>
</dbReference>
<feature type="compositionally biased region" description="Polar residues" evidence="1">
    <location>
        <begin position="1"/>
        <end position="10"/>
    </location>
</feature>
<evidence type="ECO:0000313" key="2">
    <source>
        <dbReference type="EMBL" id="GMS85256.1"/>
    </source>
</evidence>
<evidence type="ECO:0000313" key="3">
    <source>
        <dbReference type="Proteomes" id="UP001432027"/>
    </source>
</evidence>
<feature type="non-terminal residue" evidence="2">
    <location>
        <position position="62"/>
    </location>
</feature>
<dbReference type="Proteomes" id="UP001432027">
    <property type="component" value="Unassembled WGS sequence"/>
</dbReference>
<proteinExistence type="predicted"/>
<name>A0AAV5SPH2_9BILA</name>
<gene>
    <name evidence="2" type="ORF">PENTCL1PPCAC_7431</name>
</gene>
<comment type="caution">
    <text evidence="2">The sequence shown here is derived from an EMBL/GenBank/DDBJ whole genome shotgun (WGS) entry which is preliminary data.</text>
</comment>
<organism evidence="2 3">
    <name type="scientific">Pristionchus entomophagus</name>
    <dbReference type="NCBI Taxonomy" id="358040"/>
    <lineage>
        <taxon>Eukaryota</taxon>
        <taxon>Metazoa</taxon>
        <taxon>Ecdysozoa</taxon>
        <taxon>Nematoda</taxon>
        <taxon>Chromadorea</taxon>
        <taxon>Rhabditida</taxon>
        <taxon>Rhabditina</taxon>
        <taxon>Diplogasteromorpha</taxon>
        <taxon>Diplogasteroidea</taxon>
        <taxon>Neodiplogasteridae</taxon>
        <taxon>Pristionchus</taxon>
    </lineage>
</organism>
<evidence type="ECO:0000256" key="1">
    <source>
        <dbReference type="SAM" id="MobiDB-lite"/>
    </source>
</evidence>
<keyword evidence="3" id="KW-1185">Reference proteome</keyword>
<feature type="compositionally biased region" description="Basic and acidic residues" evidence="1">
    <location>
        <begin position="11"/>
        <end position="25"/>
    </location>
</feature>
<protein>
    <submittedName>
        <fullName evidence="2">Uncharacterized protein</fullName>
    </submittedName>
</protein>
<sequence length="62" mass="6988">SVIVSNTKSSGDGRRSHHRPPESRRKIQFRSSHRGKSTRSFDRVSNSSHSAKFLGGNEHDLK</sequence>
<feature type="non-terminal residue" evidence="2">
    <location>
        <position position="1"/>
    </location>
</feature>
<dbReference type="AlphaFoldDB" id="A0AAV5SPH2"/>
<accession>A0AAV5SPH2</accession>
<feature type="region of interest" description="Disordered" evidence="1">
    <location>
        <begin position="1"/>
        <end position="62"/>
    </location>
</feature>